<evidence type="ECO:0000313" key="3">
    <source>
        <dbReference type="EMBL" id="MBW0471645.1"/>
    </source>
</evidence>
<dbReference type="EMBL" id="AVOT02002823">
    <property type="protein sequence ID" value="MBW0471645.1"/>
    <property type="molecule type" value="Genomic_DNA"/>
</dbReference>
<keyword evidence="4" id="KW-1185">Reference proteome</keyword>
<gene>
    <name evidence="3" type="ORF">O181_011360</name>
</gene>
<feature type="region of interest" description="Disordered" evidence="2">
    <location>
        <begin position="152"/>
        <end position="183"/>
    </location>
</feature>
<evidence type="ECO:0000256" key="2">
    <source>
        <dbReference type="SAM" id="MobiDB-lite"/>
    </source>
</evidence>
<feature type="coiled-coil region" evidence="1">
    <location>
        <begin position="90"/>
        <end position="135"/>
    </location>
</feature>
<reference evidence="3" key="1">
    <citation type="submission" date="2021-03" db="EMBL/GenBank/DDBJ databases">
        <title>Draft genome sequence of rust myrtle Austropuccinia psidii MF-1, a brazilian biotype.</title>
        <authorList>
            <person name="Quecine M.C."/>
            <person name="Pachon D.M.R."/>
            <person name="Bonatelli M.L."/>
            <person name="Correr F.H."/>
            <person name="Franceschini L.M."/>
            <person name="Leite T.F."/>
            <person name="Margarido G.R.A."/>
            <person name="Almeida C.A."/>
            <person name="Ferrarezi J.A."/>
            <person name="Labate C.A."/>
        </authorList>
    </citation>
    <scope>NUCLEOTIDE SEQUENCE</scope>
    <source>
        <strain evidence="3">MF-1</strain>
    </source>
</reference>
<name>A0A9Q3BVS1_9BASI</name>
<dbReference type="AlphaFoldDB" id="A0A9Q3BVS1"/>
<accession>A0A9Q3BVS1</accession>
<proteinExistence type="predicted"/>
<keyword evidence="1" id="KW-0175">Coiled coil</keyword>
<evidence type="ECO:0000313" key="4">
    <source>
        <dbReference type="Proteomes" id="UP000765509"/>
    </source>
</evidence>
<organism evidence="3 4">
    <name type="scientific">Austropuccinia psidii MF-1</name>
    <dbReference type="NCBI Taxonomy" id="1389203"/>
    <lineage>
        <taxon>Eukaryota</taxon>
        <taxon>Fungi</taxon>
        <taxon>Dikarya</taxon>
        <taxon>Basidiomycota</taxon>
        <taxon>Pucciniomycotina</taxon>
        <taxon>Pucciniomycetes</taxon>
        <taxon>Pucciniales</taxon>
        <taxon>Sphaerophragmiaceae</taxon>
        <taxon>Austropuccinia</taxon>
    </lineage>
</organism>
<comment type="caution">
    <text evidence="3">The sequence shown here is derived from an EMBL/GenBank/DDBJ whole genome shotgun (WGS) entry which is preliminary data.</text>
</comment>
<protein>
    <submittedName>
        <fullName evidence="3">Uncharacterized protein</fullName>
    </submittedName>
</protein>
<dbReference type="Proteomes" id="UP000765509">
    <property type="component" value="Unassembled WGS sequence"/>
</dbReference>
<sequence>MLHKDSFNCLSTDIKVVISKEMIKDSFMVRAEDGGYLIPSMRILKRYIEQELEARVLVTKRLPTQRITNRNEAKLKDKRVQFKDKVFTRMQQCLKKMKELTKTLKEQKEVVKEVELAENEDVKKLMEQLNELTNLATPQNKIINNSHSINQDLRQRNNFPPPPTKEFPYVPEQNPPRPVESSIISQKKENKQEDVIILLNI</sequence>
<evidence type="ECO:0000256" key="1">
    <source>
        <dbReference type="SAM" id="Coils"/>
    </source>
</evidence>